<feature type="transmembrane region" description="Helical" evidence="1">
    <location>
        <begin position="207"/>
        <end position="231"/>
    </location>
</feature>
<proteinExistence type="predicted"/>
<dbReference type="eggNOG" id="ENOG502S6RY">
    <property type="taxonomic scope" value="Eukaryota"/>
</dbReference>
<dbReference type="AlphaFoldDB" id="A3LPK3"/>
<dbReference type="GeneID" id="4837391"/>
<keyword evidence="3" id="KW-1185">Reference proteome</keyword>
<dbReference type="OrthoDB" id="2560628at2759"/>
<protein>
    <submittedName>
        <fullName evidence="2">Uncharacterized protein</fullName>
    </submittedName>
</protein>
<dbReference type="InParanoid" id="A3LPK3"/>
<evidence type="ECO:0000256" key="1">
    <source>
        <dbReference type="SAM" id="Phobius"/>
    </source>
</evidence>
<keyword evidence="1" id="KW-0812">Transmembrane</keyword>
<dbReference type="OMA" id="GYEHWQW"/>
<feature type="transmembrane region" description="Helical" evidence="1">
    <location>
        <begin position="177"/>
        <end position="195"/>
    </location>
</feature>
<organism evidence="2 3">
    <name type="scientific">Scheffersomyces stipitis (strain ATCC 58785 / CBS 6054 / NBRC 10063 / NRRL Y-11545)</name>
    <name type="common">Yeast</name>
    <name type="synonym">Pichia stipitis</name>
    <dbReference type="NCBI Taxonomy" id="322104"/>
    <lineage>
        <taxon>Eukaryota</taxon>
        <taxon>Fungi</taxon>
        <taxon>Dikarya</taxon>
        <taxon>Ascomycota</taxon>
        <taxon>Saccharomycotina</taxon>
        <taxon>Pichiomycetes</taxon>
        <taxon>Debaryomycetaceae</taxon>
        <taxon>Scheffersomyces</taxon>
    </lineage>
</organism>
<feature type="transmembrane region" description="Helical" evidence="1">
    <location>
        <begin position="70"/>
        <end position="92"/>
    </location>
</feature>
<dbReference type="RefSeq" id="XP_001383086.2">
    <property type="nucleotide sequence ID" value="XM_001383049.1"/>
</dbReference>
<evidence type="ECO:0000313" key="2">
    <source>
        <dbReference type="EMBL" id="ABN65057.2"/>
    </source>
</evidence>
<dbReference type="HOGENOM" id="CLU_056040_1_0_1"/>
<dbReference type="PANTHER" id="PTHR42109:SF2">
    <property type="entry name" value="INTEGRAL MEMBRANE PROTEIN"/>
    <property type="match status" value="1"/>
</dbReference>
<evidence type="ECO:0000313" key="3">
    <source>
        <dbReference type="Proteomes" id="UP000002258"/>
    </source>
</evidence>
<feature type="transmembrane region" description="Helical" evidence="1">
    <location>
        <begin position="43"/>
        <end position="64"/>
    </location>
</feature>
<dbReference type="PANTHER" id="PTHR42109">
    <property type="entry name" value="UNPLACED GENOMIC SCAFFOLD UM_SCAF_CONTIG_1.265, WHOLE GENOME SHOTGUN SEQUENCE"/>
    <property type="match status" value="1"/>
</dbReference>
<keyword evidence="1" id="KW-1133">Transmembrane helix</keyword>
<feature type="transmembrane region" description="Helical" evidence="1">
    <location>
        <begin position="135"/>
        <end position="157"/>
    </location>
</feature>
<gene>
    <name evidence="2" type="ORF">PICST_54890</name>
</gene>
<reference evidence="2 3" key="1">
    <citation type="journal article" date="2007" name="Nat. Biotechnol.">
        <title>Genome sequence of the lignocellulose-bioconverting and xylose-fermenting yeast Pichia stipitis.</title>
        <authorList>
            <person name="Jeffries T.W."/>
            <person name="Grigoriev I.V."/>
            <person name="Grimwood J."/>
            <person name="Laplaza J.M."/>
            <person name="Aerts A."/>
            <person name="Salamov A."/>
            <person name="Schmutz J."/>
            <person name="Lindquist E."/>
            <person name="Dehal P."/>
            <person name="Shapiro H."/>
            <person name="Jin Y.S."/>
            <person name="Passoth V."/>
            <person name="Richardson P.M."/>
        </authorList>
    </citation>
    <scope>NUCLEOTIDE SEQUENCE [LARGE SCALE GENOMIC DNA]</scope>
    <source>
        <strain evidence="3">ATCC 58785 / CBS 6054 / NBRC 10063 / NRRL Y-11545</strain>
    </source>
</reference>
<dbReference type="EMBL" id="CP000496">
    <property type="protein sequence ID" value="ABN65057.2"/>
    <property type="molecule type" value="Genomic_DNA"/>
</dbReference>
<feature type="transmembrane region" description="Helical" evidence="1">
    <location>
        <begin position="251"/>
        <end position="276"/>
    </location>
</feature>
<accession>A3LPK3</accession>
<dbReference type="KEGG" id="pic:PICST_54890"/>
<keyword evidence="1" id="KW-0472">Membrane</keyword>
<sequence length="304" mass="34444">MGFESKDSGIAASIFLSLYVIYTALAINIVIKEGWRSVYTTLLIHGIFRVAGQLCGVAFAALGWAHWQFLIAYLVFSAEGYFVLILSAYHFIARAQYAVIGYSWIRPCREDRKAKVSEAKTFTDRLRARLSLYNVFHYLLIPANSFIISGGSMLSGLTIEEINGHSGKLVTSRVLRTVGQSIFLFQTCVAIFLAFRSYFVEKISHEFIYAVFIVAPFLLVRGVFGILSIYLDKMDYFLLSNYTAEGLASSFVAYEYIMGTTMEFVSATVFISTYYINRRLTKKREGDIETFQEDSEEKKVDETS</sequence>
<dbReference type="Proteomes" id="UP000002258">
    <property type="component" value="Chromosome 2"/>
</dbReference>
<name>A3LPK3_PICST</name>
<feature type="transmembrane region" description="Helical" evidence="1">
    <location>
        <begin position="12"/>
        <end position="31"/>
    </location>
</feature>